<comment type="caution">
    <text evidence="1">The sequence shown here is derived from an EMBL/GenBank/DDBJ whole genome shotgun (WGS) entry which is preliminary data.</text>
</comment>
<name>A0A8I1HST7_9CORY</name>
<dbReference type="AlphaFoldDB" id="A0A8I1HST7"/>
<gene>
    <name evidence="1" type="ORF">JDP02_10155</name>
</gene>
<protein>
    <recommendedName>
        <fullName evidence="3">Asp23/Gls24 family envelope stress response protein</fullName>
    </recommendedName>
</protein>
<dbReference type="RefSeq" id="WP_005322850.1">
    <property type="nucleotide sequence ID" value="NZ_CP175764.1"/>
</dbReference>
<accession>A0A8I1HST7</accession>
<organism evidence="1 2">
    <name type="scientific">Corynebacterium tuberculostearicum</name>
    <dbReference type="NCBI Taxonomy" id="38304"/>
    <lineage>
        <taxon>Bacteria</taxon>
        <taxon>Bacillati</taxon>
        <taxon>Actinomycetota</taxon>
        <taxon>Actinomycetes</taxon>
        <taxon>Mycobacteriales</taxon>
        <taxon>Corynebacteriaceae</taxon>
        <taxon>Corynebacterium</taxon>
    </lineage>
</organism>
<keyword evidence="2" id="KW-1185">Reference proteome</keyword>
<dbReference type="Proteomes" id="UP000603369">
    <property type="component" value="Unassembled WGS sequence"/>
</dbReference>
<evidence type="ECO:0000313" key="1">
    <source>
        <dbReference type="EMBL" id="MBK3428864.1"/>
    </source>
</evidence>
<evidence type="ECO:0000313" key="2">
    <source>
        <dbReference type="Proteomes" id="UP000603369"/>
    </source>
</evidence>
<evidence type="ECO:0008006" key="3">
    <source>
        <dbReference type="Google" id="ProtNLM"/>
    </source>
</evidence>
<dbReference type="EMBL" id="JAEHFL010000016">
    <property type="protein sequence ID" value="MBK3428864.1"/>
    <property type="molecule type" value="Genomic_DNA"/>
</dbReference>
<proteinExistence type="predicted"/>
<sequence length="115" mass="12480">MPEPRARFELEVSHARAIAEAVRKVRGVAALDGGSFGSVSLYLPGERIVGMRRPDPRDDRHLQINIRVDISAAPDLYALAEDIRSAARGACPELQRIDVEFSDAVDGLSAAPSKE</sequence>
<reference evidence="1 2" key="1">
    <citation type="submission" date="2020-12" db="EMBL/GenBank/DDBJ databases">
        <title>Draft genome sequence of the commensal strain Corynebacterium tuberculostearicum MFP09/CIP 102622 isolated from human skin.</title>
        <authorList>
            <person name="Boukerb A.M."/>
            <person name="Janvier X."/>
            <person name="Feuilloley M.G.J."/>
            <person name="Groboillot A."/>
        </authorList>
    </citation>
    <scope>NUCLEOTIDE SEQUENCE [LARGE SCALE GENOMIC DNA]</scope>
    <source>
        <strain evidence="1 2">CIP 102622</strain>
    </source>
</reference>